<evidence type="ECO:0000256" key="1">
    <source>
        <dbReference type="ARBA" id="ARBA00004123"/>
    </source>
</evidence>
<dbReference type="GO" id="GO:0005737">
    <property type="term" value="C:cytoplasm"/>
    <property type="evidence" value="ECO:0007669"/>
    <property type="project" value="UniProtKB-SubCell"/>
</dbReference>
<keyword evidence="9" id="KW-1185">Reference proteome</keyword>
<comment type="caution">
    <text evidence="8">The sequence shown here is derived from an EMBL/GenBank/DDBJ whole genome shotgun (WGS) entry which is preliminary data.</text>
</comment>
<keyword evidence="3" id="KW-0813">Transport</keyword>
<keyword evidence="4" id="KW-0963">Cytoplasm</keyword>
<dbReference type="AlphaFoldDB" id="A0A1U7LUK0"/>
<comment type="subcellular location">
    <subcellularLocation>
        <location evidence="2">Cytoplasm</location>
    </subcellularLocation>
    <subcellularLocation>
        <location evidence="1">Nucleus</location>
    </subcellularLocation>
</comment>
<evidence type="ECO:0000256" key="5">
    <source>
        <dbReference type="ARBA" id="ARBA00022517"/>
    </source>
</evidence>
<feature type="compositionally biased region" description="Basic residues" evidence="7">
    <location>
        <begin position="90"/>
        <end position="103"/>
    </location>
</feature>
<dbReference type="EMBL" id="LXFE01000224">
    <property type="protein sequence ID" value="OLL26191.1"/>
    <property type="molecule type" value="Genomic_DNA"/>
</dbReference>
<evidence type="ECO:0000256" key="3">
    <source>
        <dbReference type="ARBA" id="ARBA00022448"/>
    </source>
</evidence>
<evidence type="ECO:0000313" key="8">
    <source>
        <dbReference type="EMBL" id="OLL26191.1"/>
    </source>
</evidence>
<organism evidence="8 9">
    <name type="scientific">Neolecta irregularis (strain DAH-3)</name>
    <dbReference type="NCBI Taxonomy" id="1198029"/>
    <lineage>
        <taxon>Eukaryota</taxon>
        <taxon>Fungi</taxon>
        <taxon>Dikarya</taxon>
        <taxon>Ascomycota</taxon>
        <taxon>Taphrinomycotina</taxon>
        <taxon>Neolectales</taxon>
        <taxon>Neolectaceae</taxon>
        <taxon>Neolecta</taxon>
    </lineage>
</organism>
<dbReference type="GO" id="GO:0042254">
    <property type="term" value="P:ribosome biogenesis"/>
    <property type="evidence" value="ECO:0007669"/>
    <property type="project" value="UniProtKB-KW"/>
</dbReference>
<feature type="compositionally biased region" description="Pro residues" evidence="7">
    <location>
        <begin position="47"/>
        <end position="59"/>
    </location>
</feature>
<feature type="region of interest" description="Disordered" evidence="7">
    <location>
        <begin position="26"/>
        <end position="67"/>
    </location>
</feature>
<proteinExistence type="predicted"/>
<sequence>AWCQQSVWNNDIDSQQYLQHLSRQHISRQHQQHLSQQHQHWRERHCQPPPPPMHPPPLHPAHAHPDCLSGKDRVALTAALIAHRTSSVSRKNKVKLRSHKQRARQNAAMEKRLATDDILRKKVTDSTRRNKVVKDRAKSWDDINSAFISEP</sequence>
<dbReference type="InterPro" id="IPR022784">
    <property type="entry name" value="Ribosome_bgen_Alb1"/>
</dbReference>
<protein>
    <submittedName>
        <fullName evidence="8">Uncharacterized protein</fullName>
    </submittedName>
</protein>
<gene>
    <name evidence="8" type="ORF">NEOLI_003580</name>
</gene>
<feature type="region of interest" description="Disordered" evidence="7">
    <location>
        <begin position="86"/>
        <end position="109"/>
    </location>
</feature>
<feature type="non-terminal residue" evidence="8">
    <location>
        <position position="1"/>
    </location>
</feature>
<evidence type="ECO:0000256" key="6">
    <source>
        <dbReference type="ARBA" id="ARBA00023242"/>
    </source>
</evidence>
<dbReference type="GO" id="GO:0005634">
    <property type="term" value="C:nucleus"/>
    <property type="evidence" value="ECO:0007669"/>
    <property type="project" value="UniProtKB-SubCell"/>
</dbReference>
<evidence type="ECO:0000313" key="9">
    <source>
        <dbReference type="Proteomes" id="UP000186594"/>
    </source>
</evidence>
<reference evidence="8 9" key="1">
    <citation type="submission" date="2016-04" db="EMBL/GenBank/DDBJ databases">
        <title>Evolutionary innovation and constraint leading to complex multicellularity in the Ascomycota.</title>
        <authorList>
            <person name="Cisse O."/>
            <person name="Nguyen A."/>
            <person name="Hewitt D.A."/>
            <person name="Jedd G."/>
            <person name="Stajich J.E."/>
        </authorList>
    </citation>
    <scope>NUCLEOTIDE SEQUENCE [LARGE SCALE GENOMIC DNA]</scope>
    <source>
        <strain evidence="8 9">DAH-3</strain>
    </source>
</reference>
<dbReference type="Proteomes" id="UP000186594">
    <property type="component" value="Unassembled WGS sequence"/>
</dbReference>
<evidence type="ECO:0000256" key="4">
    <source>
        <dbReference type="ARBA" id="ARBA00022490"/>
    </source>
</evidence>
<keyword evidence="6" id="KW-0539">Nucleus</keyword>
<keyword evidence="5" id="KW-0690">Ribosome biogenesis</keyword>
<evidence type="ECO:0000256" key="2">
    <source>
        <dbReference type="ARBA" id="ARBA00004496"/>
    </source>
</evidence>
<accession>A0A1U7LUK0</accession>
<name>A0A1U7LUK0_NEOID</name>
<evidence type="ECO:0000256" key="7">
    <source>
        <dbReference type="SAM" id="MobiDB-lite"/>
    </source>
</evidence>
<dbReference type="Pfam" id="PF09135">
    <property type="entry name" value="Alb1"/>
    <property type="match status" value="1"/>
</dbReference>